<dbReference type="Proteomes" id="UP000265520">
    <property type="component" value="Unassembled WGS sequence"/>
</dbReference>
<comment type="caution">
    <text evidence="1">The sequence shown here is derived from an EMBL/GenBank/DDBJ whole genome shotgun (WGS) entry which is preliminary data.</text>
</comment>
<reference evidence="1 2" key="1">
    <citation type="journal article" date="2018" name="Front. Plant Sci.">
        <title>Red Clover (Trifolium pratense) and Zigzag Clover (T. medium) - A Picture of Genomic Similarities and Differences.</title>
        <authorList>
            <person name="Dluhosova J."/>
            <person name="Istvanek J."/>
            <person name="Nedelnik J."/>
            <person name="Repkova J."/>
        </authorList>
    </citation>
    <scope>NUCLEOTIDE SEQUENCE [LARGE SCALE GENOMIC DNA]</scope>
    <source>
        <strain evidence="2">cv. 10/8</strain>
        <tissue evidence="1">Leaf</tissue>
    </source>
</reference>
<dbReference type="AlphaFoldDB" id="A0A392QUZ7"/>
<evidence type="ECO:0000313" key="1">
    <source>
        <dbReference type="EMBL" id="MCI27346.1"/>
    </source>
</evidence>
<dbReference type="EMBL" id="LXQA010158780">
    <property type="protein sequence ID" value="MCI27346.1"/>
    <property type="molecule type" value="Genomic_DNA"/>
</dbReference>
<sequence length="63" mass="7234">MLKCQDNPEVVVTGRDFALMNVVDRVFPKSTALLFQFHITMNVKENCKTKCKVKEDTKEKGKT</sequence>
<proteinExistence type="predicted"/>
<protein>
    <submittedName>
        <fullName evidence="1">Protein FAR1-RELATED SEQUENCE 5</fullName>
    </submittedName>
</protein>
<name>A0A392QUZ7_9FABA</name>
<evidence type="ECO:0000313" key="2">
    <source>
        <dbReference type="Proteomes" id="UP000265520"/>
    </source>
</evidence>
<keyword evidence="2" id="KW-1185">Reference proteome</keyword>
<accession>A0A392QUZ7</accession>
<organism evidence="1 2">
    <name type="scientific">Trifolium medium</name>
    <dbReference type="NCBI Taxonomy" id="97028"/>
    <lineage>
        <taxon>Eukaryota</taxon>
        <taxon>Viridiplantae</taxon>
        <taxon>Streptophyta</taxon>
        <taxon>Embryophyta</taxon>
        <taxon>Tracheophyta</taxon>
        <taxon>Spermatophyta</taxon>
        <taxon>Magnoliopsida</taxon>
        <taxon>eudicotyledons</taxon>
        <taxon>Gunneridae</taxon>
        <taxon>Pentapetalae</taxon>
        <taxon>rosids</taxon>
        <taxon>fabids</taxon>
        <taxon>Fabales</taxon>
        <taxon>Fabaceae</taxon>
        <taxon>Papilionoideae</taxon>
        <taxon>50 kb inversion clade</taxon>
        <taxon>NPAAA clade</taxon>
        <taxon>Hologalegina</taxon>
        <taxon>IRL clade</taxon>
        <taxon>Trifolieae</taxon>
        <taxon>Trifolium</taxon>
    </lineage>
</organism>